<dbReference type="InterPro" id="IPR011004">
    <property type="entry name" value="Trimer_LpxA-like_sf"/>
</dbReference>
<evidence type="ECO:0000256" key="3">
    <source>
        <dbReference type="ARBA" id="ARBA00022679"/>
    </source>
</evidence>
<dbReference type="GO" id="GO:0009245">
    <property type="term" value="P:lipid A biosynthetic process"/>
    <property type="evidence" value="ECO:0007669"/>
    <property type="project" value="UniProtKB-KW"/>
</dbReference>
<reference evidence="8" key="1">
    <citation type="submission" date="2018-09" db="EMBL/GenBank/DDBJ databases">
        <title>Genome sequencing of strain 2DFWR-13.</title>
        <authorList>
            <person name="Heo J."/>
            <person name="Kim S.-J."/>
            <person name="Kwon S.-W."/>
        </authorList>
    </citation>
    <scope>NUCLEOTIDE SEQUENCE [LARGE SCALE GENOMIC DNA]</scope>
    <source>
        <strain evidence="8">2DFWR-13</strain>
    </source>
</reference>
<evidence type="ECO:0000313" key="7">
    <source>
        <dbReference type="EMBL" id="AYF98358.1"/>
    </source>
</evidence>
<dbReference type="AlphaFoldDB" id="A0A387B9C3"/>
<evidence type="ECO:0000313" key="8">
    <source>
        <dbReference type="Proteomes" id="UP000278886"/>
    </source>
</evidence>
<accession>A0A387B9C3</accession>
<dbReference type="GO" id="GO:0008780">
    <property type="term" value="F:acyl-[acyl-carrier-protein]-UDP-N-acetylglucosamine O-acyltransferase activity"/>
    <property type="evidence" value="ECO:0007669"/>
    <property type="project" value="InterPro"/>
</dbReference>
<evidence type="ECO:0000256" key="2">
    <source>
        <dbReference type="ARBA" id="ARBA00022556"/>
    </source>
</evidence>
<evidence type="ECO:0000256" key="5">
    <source>
        <dbReference type="ARBA" id="ARBA00023315"/>
    </source>
</evidence>
<keyword evidence="4" id="KW-0443">Lipid metabolism</keyword>
<dbReference type="Proteomes" id="UP000278886">
    <property type="component" value="Chromosome"/>
</dbReference>
<sequence>MANTIHDSAVIGEGVRLGTGNVIGPFAVIGGGARLGDGNWVGAHAVIGAPPEVRGFEHRADWLDIADVGLRIGDGNVIREAAQIHAGWRGETVVGSRCFLMNQSYLAHDVQLADAVTLASGVALAGHVRVAFGANLGLGTNVHQGRAVGAYAMIGMGSVVTRDMPPFVIAHGSPARPRRVNRVGLERSGFSEAEIRWVEQWCARGCPTIVEHERATAPERILLAIDDLGL</sequence>
<proteinExistence type="predicted"/>
<protein>
    <submittedName>
        <fullName evidence="7">UDP-N-acetylglucosamine acyltransferase</fullName>
    </submittedName>
</protein>
<dbReference type="SUPFAM" id="SSF51161">
    <property type="entry name" value="Trimeric LpxA-like enzymes"/>
    <property type="match status" value="1"/>
</dbReference>
<dbReference type="PANTHER" id="PTHR43480">
    <property type="entry name" value="ACYL-[ACYL-CARRIER-PROTEIN]--UDP-N-ACETYLGLUCOSAMINE O-ACYLTRANSFERASE"/>
    <property type="match status" value="1"/>
</dbReference>
<dbReference type="InterPro" id="IPR029098">
    <property type="entry name" value="Acetyltransf_C"/>
</dbReference>
<evidence type="ECO:0000259" key="6">
    <source>
        <dbReference type="Pfam" id="PF13720"/>
    </source>
</evidence>
<keyword evidence="2" id="KW-0441">Lipid A biosynthesis</keyword>
<dbReference type="GO" id="GO:0016020">
    <property type="term" value="C:membrane"/>
    <property type="evidence" value="ECO:0007669"/>
    <property type="project" value="GOC"/>
</dbReference>
<dbReference type="RefSeq" id="WP_120762705.1">
    <property type="nucleotide sequence ID" value="NZ_CP032630.1"/>
</dbReference>
<dbReference type="OrthoDB" id="2643438at2"/>
<dbReference type="PANTHER" id="PTHR43480:SF1">
    <property type="entry name" value="ACYL-[ACYL-CARRIER-PROTEIN]--UDP-N-ACETYLGLUCOSAMINE O-ACYLTRANSFERASE, MITOCHONDRIAL-RELATED"/>
    <property type="match status" value="1"/>
</dbReference>
<keyword evidence="8" id="KW-1185">Reference proteome</keyword>
<name>A0A387B9C3_9MICO</name>
<organism evidence="7 8">
    <name type="scientific">Protaetiibacter intestinalis</name>
    <dbReference type="NCBI Taxonomy" id="2419774"/>
    <lineage>
        <taxon>Bacteria</taxon>
        <taxon>Bacillati</taxon>
        <taxon>Actinomycetota</taxon>
        <taxon>Actinomycetes</taxon>
        <taxon>Micrococcales</taxon>
        <taxon>Microbacteriaceae</taxon>
        <taxon>Protaetiibacter</taxon>
    </lineage>
</organism>
<keyword evidence="5 7" id="KW-0012">Acyltransferase</keyword>
<dbReference type="EMBL" id="CP032630">
    <property type="protein sequence ID" value="AYF98358.1"/>
    <property type="molecule type" value="Genomic_DNA"/>
</dbReference>
<dbReference type="Gene3D" id="2.160.10.10">
    <property type="entry name" value="Hexapeptide repeat proteins"/>
    <property type="match status" value="1"/>
</dbReference>
<feature type="domain" description="UDP N-acetylglucosamine O-acyltransferase C-terminal" evidence="6">
    <location>
        <begin position="163"/>
        <end position="200"/>
    </location>
</feature>
<dbReference type="Pfam" id="PF13720">
    <property type="entry name" value="Acetyltransf_11"/>
    <property type="match status" value="1"/>
</dbReference>
<gene>
    <name evidence="7" type="ORF">D7I47_08875</name>
</gene>
<evidence type="ECO:0000256" key="4">
    <source>
        <dbReference type="ARBA" id="ARBA00023098"/>
    </source>
</evidence>
<keyword evidence="3 7" id="KW-0808">Transferase</keyword>
<keyword evidence="1" id="KW-0444">Lipid biosynthesis</keyword>
<dbReference type="KEGG" id="lyd:D7I47_08875"/>
<dbReference type="InterPro" id="IPR010137">
    <property type="entry name" value="Lipid_A_LpxA"/>
</dbReference>
<evidence type="ECO:0000256" key="1">
    <source>
        <dbReference type="ARBA" id="ARBA00022516"/>
    </source>
</evidence>